<gene>
    <name evidence="1" type="ORF">A2945_03190</name>
</gene>
<sequence>MIPPVLRYRFSFQLKHNGFIGPRGERVFDKEISDERQAMEEMDDVKDAFGEIGGVLVFEKLEEGFMDGPMFVATRTIYSRPE</sequence>
<evidence type="ECO:0000313" key="2">
    <source>
        <dbReference type="Proteomes" id="UP000178880"/>
    </source>
</evidence>
<dbReference type="STRING" id="1798650.A2945_03190"/>
<dbReference type="EMBL" id="MHLA01000014">
    <property type="protein sequence ID" value="OGY99624.1"/>
    <property type="molecule type" value="Genomic_DNA"/>
</dbReference>
<evidence type="ECO:0000313" key="1">
    <source>
        <dbReference type="EMBL" id="OGY99624.1"/>
    </source>
</evidence>
<name>A0A1G2CE25_9BACT</name>
<dbReference type="Proteomes" id="UP000178880">
    <property type="component" value="Unassembled WGS sequence"/>
</dbReference>
<comment type="caution">
    <text evidence="1">The sequence shown here is derived from an EMBL/GenBank/DDBJ whole genome shotgun (WGS) entry which is preliminary data.</text>
</comment>
<proteinExistence type="predicted"/>
<accession>A0A1G2CE25</accession>
<protein>
    <submittedName>
        <fullName evidence="1">Uncharacterized protein</fullName>
    </submittedName>
</protein>
<organism evidence="1 2">
    <name type="scientific">Candidatus Liptonbacteria bacterium RIFCSPLOWO2_01_FULL_52_25</name>
    <dbReference type="NCBI Taxonomy" id="1798650"/>
    <lineage>
        <taxon>Bacteria</taxon>
        <taxon>Candidatus Liptoniibacteriota</taxon>
    </lineage>
</organism>
<dbReference type="AlphaFoldDB" id="A0A1G2CE25"/>
<reference evidence="1 2" key="1">
    <citation type="journal article" date="2016" name="Nat. Commun.">
        <title>Thousands of microbial genomes shed light on interconnected biogeochemical processes in an aquifer system.</title>
        <authorList>
            <person name="Anantharaman K."/>
            <person name="Brown C.T."/>
            <person name="Hug L.A."/>
            <person name="Sharon I."/>
            <person name="Castelle C.J."/>
            <person name="Probst A.J."/>
            <person name="Thomas B.C."/>
            <person name="Singh A."/>
            <person name="Wilkins M.J."/>
            <person name="Karaoz U."/>
            <person name="Brodie E.L."/>
            <person name="Williams K.H."/>
            <person name="Hubbard S.S."/>
            <person name="Banfield J.F."/>
        </authorList>
    </citation>
    <scope>NUCLEOTIDE SEQUENCE [LARGE SCALE GENOMIC DNA]</scope>
</reference>